<evidence type="ECO:0000259" key="4">
    <source>
        <dbReference type="Pfam" id="PF18052"/>
    </source>
</evidence>
<feature type="domain" description="Disease resistance protein winged helix" evidence="5">
    <location>
        <begin position="285"/>
        <end position="360"/>
    </location>
</feature>
<evidence type="ECO:0000256" key="2">
    <source>
        <dbReference type="ARBA" id="ARBA00022741"/>
    </source>
</evidence>
<dbReference type="EMBL" id="AWUE01019121">
    <property type="protein sequence ID" value="OMO76022.1"/>
    <property type="molecule type" value="Genomic_DNA"/>
</dbReference>
<evidence type="ECO:0000259" key="5">
    <source>
        <dbReference type="Pfam" id="PF23559"/>
    </source>
</evidence>
<dbReference type="FunFam" id="1.10.10.10:FF:000322">
    <property type="entry name" value="Probable disease resistance protein At1g63360"/>
    <property type="match status" value="1"/>
</dbReference>
<dbReference type="PANTHER" id="PTHR23155:SF1185">
    <property type="entry name" value="DISEASE RESISTANCE RPP8-LIKE PROTEIN 3-RELATED"/>
    <property type="match status" value="1"/>
</dbReference>
<dbReference type="Proteomes" id="UP000187203">
    <property type="component" value="Unassembled WGS sequence"/>
</dbReference>
<dbReference type="InterPro" id="IPR041118">
    <property type="entry name" value="Rx_N"/>
</dbReference>
<dbReference type="SUPFAM" id="SSF52058">
    <property type="entry name" value="L domain-like"/>
    <property type="match status" value="1"/>
</dbReference>
<dbReference type="PANTHER" id="PTHR23155">
    <property type="entry name" value="DISEASE RESISTANCE PROTEIN RP"/>
    <property type="match status" value="1"/>
</dbReference>
<proteinExistence type="predicted"/>
<protein>
    <submittedName>
        <fullName evidence="6">NB-ARC domain-containing protein</fullName>
    </submittedName>
</protein>
<keyword evidence="7" id="KW-1185">Reference proteome</keyword>
<dbReference type="InterPro" id="IPR027417">
    <property type="entry name" value="P-loop_NTPase"/>
</dbReference>
<dbReference type="InterPro" id="IPR032675">
    <property type="entry name" value="LRR_dom_sf"/>
</dbReference>
<dbReference type="AlphaFoldDB" id="A0A1R3I0A6"/>
<dbReference type="FunFam" id="1.10.8.430:FF:000003">
    <property type="entry name" value="Probable disease resistance protein At5g66910"/>
    <property type="match status" value="1"/>
</dbReference>
<comment type="caution">
    <text evidence="6">The sequence shown here is derived from an EMBL/GenBank/DDBJ whole genome shotgun (WGS) entry which is preliminary data.</text>
</comment>
<gene>
    <name evidence="6" type="ORF">COLO4_25733</name>
</gene>
<dbReference type="GO" id="GO:0043531">
    <property type="term" value="F:ADP binding"/>
    <property type="evidence" value="ECO:0007669"/>
    <property type="project" value="InterPro"/>
</dbReference>
<organism evidence="6 7">
    <name type="scientific">Corchorus olitorius</name>
    <dbReference type="NCBI Taxonomy" id="93759"/>
    <lineage>
        <taxon>Eukaryota</taxon>
        <taxon>Viridiplantae</taxon>
        <taxon>Streptophyta</taxon>
        <taxon>Embryophyta</taxon>
        <taxon>Tracheophyta</taxon>
        <taxon>Spermatophyta</taxon>
        <taxon>Magnoliopsida</taxon>
        <taxon>eudicotyledons</taxon>
        <taxon>Gunneridae</taxon>
        <taxon>Pentapetalae</taxon>
        <taxon>rosids</taxon>
        <taxon>malvids</taxon>
        <taxon>Malvales</taxon>
        <taxon>Malvaceae</taxon>
        <taxon>Grewioideae</taxon>
        <taxon>Apeibeae</taxon>
        <taxon>Corchorus</taxon>
    </lineage>
</organism>
<dbReference type="Gene3D" id="3.80.10.10">
    <property type="entry name" value="Ribonuclease Inhibitor"/>
    <property type="match status" value="1"/>
</dbReference>
<dbReference type="Gene3D" id="1.10.10.10">
    <property type="entry name" value="Winged helix-like DNA-binding domain superfamily/Winged helix DNA-binding domain"/>
    <property type="match status" value="1"/>
</dbReference>
<dbReference type="Gene3D" id="1.10.8.430">
    <property type="entry name" value="Helical domain of apoptotic protease-activating factors"/>
    <property type="match status" value="1"/>
</dbReference>
<evidence type="ECO:0000256" key="1">
    <source>
        <dbReference type="ARBA" id="ARBA00022737"/>
    </source>
</evidence>
<keyword evidence="3" id="KW-0611">Plant defense</keyword>
<dbReference type="CDD" id="cd14798">
    <property type="entry name" value="RX-CC_like"/>
    <property type="match status" value="1"/>
</dbReference>
<dbReference type="OrthoDB" id="1935686at2759"/>
<reference evidence="7" key="1">
    <citation type="submission" date="2013-09" db="EMBL/GenBank/DDBJ databases">
        <title>Corchorus olitorius genome sequencing.</title>
        <authorList>
            <person name="Alam M."/>
            <person name="Haque M.S."/>
            <person name="Islam M.S."/>
            <person name="Emdad E.M."/>
            <person name="Islam M.M."/>
            <person name="Ahmed B."/>
            <person name="Halim A."/>
            <person name="Hossen Q.M.M."/>
            <person name="Hossain M.Z."/>
            <person name="Ahmed R."/>
            <person name="Khan M.M."/>
            <person name="Islam R."/>
            <person name="Rashid M.M."/>
            <person name="Khan S.A."/>
            <person name="Rahman M.S."/>
            <person name="Alam M."/>
            <person name="Yahiya A.S."/>
            <person name="Khan M.S."/>
            <person name="Azam M.S."/>
            <person name="Haque T."/>
            <person name="Lashkar M.Z.H."/>
            <person name="Akhand A.I."/>
            <person name="Morshed G."/>
            <person name="Roy S."/>
            <person name="Uddin K.S."/>
            <person name="Rabeya T."/>
            <person name="Hossain A.S."/>
            <person name="Chowdhury A."/>
            <person name="Snigdha A.R."/>
            <person name="Mortoza M.S."/>
            <person name="Matin S.A."/>
            <person name="Hoque S.M.E."/>
            <person name="Islam M.K."/>
            <person name="Roy D.K."/>
            <person name="Haider R."/>
            <person name="Moosa M.M."/>
            <person name="Elias S.M."/>
            <person name="Hasan A.M."/>
            <person name="Jahan S."/>
            <person name="Shafiuddin M."/>
            <person name="Mahmood N."/>
            <person name="Shommy N.S."/>
        </authorList>
    </citation>
    <scope>NUCLEOTIDE SEQUENCE [LARGE SCALE GENOMIC DNA]</scope>
    <source>
        <strain evidence="7">cv. O-4</strain>
    </source>
</reference>
<dbReference type="InterPro" id="IPR058922">
    <property type="entry name" value="WHD_DRP"/>
</dbReference>
<dbReference type="Pfam" id="PF18052">
    <property type="entry name" value="Rx_N"/>
    <property type="match status" value="1"/>
</dbReference>
<dbReference type="Gene3D" id="1.20.5.4130">
    <property type="match status" value="1"/>
</dbReference>
<name>A0A1R3I0A6_9ROSI</name>
<accession>A0A1R3I0A6</accession>
<evidence type="ECO:0000313" key="7">
    <source>
        <dbReference type="Proteomes" id="UP000187203"/>
    </source>
</evidence>
<dbReference type="STRING" id="93759.A0A1R3I0A6"/>
<dbReference type="GO" id="GO:0098542">
    <property type="term" value="P:defense response to other organism"/>
    <property type="evidence" value="ECO:0007669"/>
    <property type="project" value="TreeGrafter"/>
</dbReference>
<dbReference type="InterPro" id="IPR036388">
    <property type="entry name" value="WH-like_DNA-bd_sf"/>
</dbReference>
<dbReference type="InterPro" id="IPR042197">
    <property type="entry name" value="Apaf_helical"/>
</dbReference>
<dbReference type="InterPro" id="IPR038005">
    <property type="entry name" value="RX-like_CC"/>
</dbReference>
<keyword evidence="2" id="KW-0547">Nucleotide-binding</keyword>
<sequence>MAEAIVSVLVERLVDLLAHETVVLQGVDEEVGRLVGELERMKSALKDADRRQEQDELSRTVEKQIRELAYDAEDVIDTYILKVANQNRFMTMLSKPFHLHTIGEQVRAIQADLEGISKTLPAYRDICGKGESSNSNSRQPLIRRTYSLATDEFVVSSEGITRQVLARLMQEEDGLRVVSIVGMGGIDGESWELFSRKAFLGDGGIEPKFEKLGKDMVKKCGGLPLAIVVLGGLLATKRSVADWEMVQRRFNADLNKYGAVNGILELSYHDLPIHLKPCFMYLGHYPEDWEISKKELIRLWIAEGFISPPPPESGELLMEDEAEQCLQELINRCLLQVSNKDRTGSGVRTCRIHDLLRDLCVKKAREENFLGIIQPPSSVNNDLPLHVNLAESTERRIAIHPSKTGVSLEDNITKLTLMFSRMSVDRMAELGKLQHLRILRLWNRSYVGTKLVCSANGFPQLDYLEMEALRNLEEWVIEEGAMPCLRSFELVSCKKLRMLPEGLRYITTLKEMTLQYVSESLAKRVQVIDGRGEDFYKVRHIPSIQILKT</sequence>
<dbReference type="SUPFAM" id="SSF52540">
    <property type="entry name" value="P-loop containing nucleoside triphosphate hydrolases"/>
    <property type="match status" value="1"/>
</dbReference>
<feature type="domain" description="Disease resistance N-terminal" evidence="4">
    <location>
        <begin position="5"/>
        <end position="88"/>
    </location>
</feature>
<keyword evidence="1" id="KW-0677">Repeat</keyword>
<evidence type="ECO:0000313" key="6">
    <source>
        <dbReference type="EMBL" id="OMO76022.1"/>
    </source>
</evidence>
<dbReference type="Pfam" id="PF23559">
    <property type="entry name" value="WHD_DRP"/>
    <property type="match status" value="1"/>
</dbReference>
<dbReference type="InterPro" id="IPR044974">
    <property type="entry name" value="Disease_R_plants"/>
</dbReference>
<evidence type="ECO:0000256" key="3">
    <source>
        <dbReference type="ARBA" id="ARBA00022821"/>
    </source>
</evidence>